<dbReference type="GO" id="GO:0098609">
    <property type="term" value="P:cell-cell adhesion"/>
    <property type="evidence" value="ECO:0007669"/>
    <property type="project" value="TreeGrafter"/>
</dbReference>
<dbReference type="InterPro" id="IPR032675">
    <property type="entry name" value="LRR_dom_sf"/>
</dbReference>
<gene>
    <name evidence="1" type="primary">scrib_1</name>
    <name evidence="1" type="ORF">E2C01_100534</name>
</gene>
<dbReference type="PANTHER" id="PTHR23119:SF44">
    <property type="entry name" value="PROTEIN LAP4"/>
    <property type="match status" value="1"/>
</dbReference>
<dbReference type="EMBL" id="VSRR010143013">
    <property type="protein sequence ID" value="MPD04823.1"/>
    <property type="molecule type" value="Genomic_DNA"/>
</dbReference>
<dbReference type="PANTHER" id="PTHR23119">
    <property type="entry name" value="DISCS LARGE"/>
    <property type="match status" value="1"/>
</dbReference>
<dbReference type="GO" id="GO:0016323">
    <property type="term" value="C:basolateral plasma membrane"/>
    <property type="evidence" value="ECO:0007669"/>
    <property type="project" value="TreeGrafter"/>
</dbReference>
<evidence type="ECO:0000313" key="2">
    <source>
        <dbReference type="Proteomes" id="UP000324222"/>
    </source>
</evidence>
<protein>
    <submittedName>
        <fullName evidence="1">Protein scribble</fullName>
    </submittedName>
</protein>
<keyword evidence="2" id="KW-1185">Reference proteome</keyword>
<sequence>MLKELPSTIGNLKKLTNLNVDRNKLTELPAQIGEKKANKLGECFK</sequence>
<accession>A0A5B7K8A2</accession>
<dbReference type="GO" id="GO:0005912">
    <property type="term" value="C:adherens junction"/>
    <property type="evidence" value="ECO:0007669"/>
    <property type="project" value="TreeGrafter"/>
</dbReference>
<reference evidence="1 2" key="1">
    <citation type="submission" date="2019-05" db="EMBL/GenBank/DDBJ databases">
        <title>Another draft genome of Portunus trituberculatus and its Hox gene families provides insights of decapod evolution.</title>
        <authorList>
            <person name="Jeong J.-H."/>
            <person name="Song I."/>
            <person name="Kim S."/>
            <person name="Choi T."/>
            <person name="Kim D."/>
            <person name="Ryu S."/>
            <person name="Kim W."/>
        </authorList>
    </citation>
    <scope>NUCLEOTIDE SEQUENCE [LARGE SCALE GENOMIC DNA]</scope>
    <source>
        <tissue evidence="1">Muscle</tissue>
    </source>
</reference>
<dbReference type="GO" id="GO:0045197">
    <property type="term" value="P:establishment or maintenance of epithelial cell apical/basal polarity"/>
    <property type="evidence" value="ECO:0007669"/>
    <property type="project" value="TreeGrafter"/>
</dbReference>
<dbReference type="Gene3D" id="3.80.10.10">
    <property type="entry name" value="Ribonuclease Inhibitor"/>
    <property type="match status" value="1"/>
</dbReference>
<evidence type="ECO:0000313" key="1">
    <source>
        <dbReference type="EMBL" id="MPD04823.1"/>
    </source>
</evidence>
<dbReference type="GO" id="GO:0019901">
    <property type="term" value="F:protein kinase binding"/>
    <property type="evidence" value="ECO:0007669"/>
    <property type="project" value="TreeGrafter"/>
</dbReference>
<dbReference type="GO" id="GO:0043113">
    <property type="term" value="P:receptor clustering"/>
    <property type="evidence" value="ECO:0007669"/>
    <property type="project" value="TreeGrafter"/>
</dbReference>
<name>A0A5B7K8A2_PORTR</name>
<comment type="caution">
    <text evidence="1">The sequence shown here is derived from an EMBL/GenBank/DDBJ whole genome shotgun (WGS) entry which is preliminary data.</text>
</comment>
<dbReference type="AlphaFoldDB" id="A0A5B7K8A2"/>
<dbReference type="InterPro" id="IPR050614">
    <property type="entry name" value="Synaptic_Scaffolding_LAP-MAGUK"/>
</dbReference>
<organism evidence="1 2">
    <name type="scientific">Portunus trituberculatus</name>
    <name type="common">Swimming crab</name>
    <name type="synonym">Neptunus trituberculatus</name>
    <dbReference type="NCBI Taxonomy" id="210409"/>
    <lineage>
        <taxon>Eukaryota</taxon>
        <taxon>Metazoa</taxon>
        <taxon>Ecdysozoa</taxon>
        <taxon>Arthropoda</taxon>
        <taxon>Crustacea</taxon>
        <taxon>Multicrustacea</taxon>
        <taxon>Malacostraca</taxon>
        <taxon>Eumalacostraca</taxon>
        <taxon>Eucarida</taxon>
        <taxon>Decapoda</taxon>
        <taxon>Pleocyemata</taxon>
        <taxon>Brachyura</taxon>
        <taxon>Eubrachyura</taxon>
        <taxon>Portunoidea</taxon>
        <taxon>Portunidae</taxon>
        <taxon>Portuninae</taxon>
        <taxon>Portunus</taxon>
    </lineage>
</organism>
<proteinExistence type="predicted"/>
<dbReference type="Proteomes" id="UP000324222">
    <property type="component" value="Unassembled WGS sequence"/>
</dbReference>
<dbReference type="GO" id="GO:0097120">
    <property type="term" value="P:receptor localization to synapse"/>
    <property type="evidence" value="ECO:0007669"/>
    <property type="project" value="TreeGrafter"/>
</dbReference>